<comment type="subcellular location">
    <subcellularLocation>
        <location evidence="1">Cytoplasm</location>
    </subcellularLocation>
</comment>
<dbReference type="Gene3D" id="2.30.30.40">
    <property type="entry name" value="SH3 Domains"/>
    <property type="match status" value="1"/>
</dbReference>
<dbReference type="GO" id="GO:0035556">
    <property type="term" value="P:intracellular signal transduction"/>
    <property type="evidence" value="ECO:0007669"/>
    <property type="project" value="InterPro"/>
</dbReference>
<evidence type="ECO:0000256" key="4">
    <source>
        <dbReference type="SAM" id="MobiDB-lite"/>
    </source>
</evidence>
<dbReference type="InterPro" id="IPR035899">
    <property type="entry name" value="DBL_dom_sf"/>
</dbReference>
<dbReference type="SMART" id="SM00325">
    <property type="entry name" value="RhoGEF"/>
    <property type="match status" value="1"/>
</dbReference>
<dbReference type="PROSITE" id="PS50010">
    <property type="entry name" value="DH_2"/>
    <property type="match status" value="1"/>
</dbReference>
<dbReference type="SUPFAM" id="SSF48065">
    <property type="entry name" value="DBL homology domain (DH-domain)"/>
    <property type="match status" value="1"/>
</dbReference>
<dbReference type="PANTHER" id="PTHR22826:SF106">
    <property type="entry name" value="TRIO, ISOFORM A"/>
    <property type="match status" value="1"/>
</dbReference>
<dbReference type="InterPro" id="IPR051336">
    <property type="entry name" value="RhoGEF_Guanine_NuclExch_SF"/>
</dbReference>
<dbReference type="GO" id="GO:0019898">
    <property type="term" value="C:extrinsic component of membrane"/>
    <property type="evidence" value="ECO:0007669"/>
    <property type="project" value="TreeGrafter"/>
</dbReference>
<dbReference type="GO" id="GO:0005085">
    <property type="term" value="F:guanyl-nucleotide exchange factor activity"/>
    <property type="evidence" value="ECO:0007669"/>
    <property type="project" value="UniProtKB-KW"/>
</dbReference>
<feature type="domain" description="DH" evidence="5">
    <location>
        <begin position="370"/>
        <end position="553"/>
    </location>
</feature>
<dbReference type="InterPro" id="IPR055251">
    <property type="entry name" value="SOS1_NGEF_PH"/>
</dbReference>
<dbReference type="Pfam" id="PF00621">
    <property type="entry name" value="RhoGEF"/>
    <property type="match status" value="1"/>
</dbReference>
<dbReference type="SMART" id="SM00233">
    <property type="entry name" value="PH"/>
    <property type="match status" value="1"/>
</dbReference>
<feature type="compositionally biased region" description="Polar residues" evidence="4">
    <location>
        <begin position="201"/>
        <end position="210"/>
    </location>
</feature>
<dbReference type="GO" id="GO:0005737">
    <property type="term" value="C:cytoplasm"/>
    <property type="evidence" value="ECO:0007669"/>
    <property type="project" value="UniProtKB-SubCell"/>
</dbReference>
<dbReference type="InterPro" id="IPR000219">
    <property type="entry name" value="DH_dom"/>
</dbReference>
<dbReference type="CDD" id="cd13241">
    <property type="entry name" value="PH2_Kalirin_Trio_p63RhoGEF"/>
    <property type="match status" value="1"/>
</dbReference>
<reference evidence="6" key="1">
    <citation type="submission" date="2020-03" db="EMBL/GenBank/DDBJ databases">
        <title>Transcriptomic Profiling of the Digestive Tract of the Rat Flea, Xenopsylla cheopis, Following Blood Feeding and Infection with Yersinia pestis.</title>
        <authorList>
            <person name="Bland D.M."/>
            <person name="Martens C.A."/>
            <person name="Virtaneva K."/>
            <person name="Kanakabandi K."/>
            <person name="Long D."/>
            <person name="Rosenke R."/>
            <person name="Saturday G.A."/>
            <person name="Hoyt F.H."/>
            <person name="Bruno D.P."/>
            <person name="Ribeiro J.M.C."/>
            <person name="Hinnebusch J."/>
        </authorList>
    </citation>
    <scope>NUCLEOTIDE SEQUENCE</scope>
</reference>
<dbReference type="Gene3D" id="1.20.900.10">
    <property type="entry name" value="Dbl homology (DH) domain"/>
    <property type="match status" value="1"/>
</dbReference>
<dbReference type="PANTHER" id="PTHR22826">
    <property type="entry name" value="RHO GUANINE EXCHANGE FACTOR-RELATED"/>
    <property type="match status" value="1"/>
</dbReference>
<feature type="region of interest" description="Disordered" evidence="4">
    <location>
        <begin position="798"/>
        <end position="839"/>
    </location>
</feature>
<dbReference type="CDD" id="cd00160">
    <property type="entry name" value="RhoGEF"/>
    <property type="match status" value="1"/>
</dbReference>
<keyword evidence="3" id="KW-0344">Guanine-nucleotide releasing factor</keyword>
<accession>A0A6M2DQC6</accession>
<feature type="compositionally biased region" description="Basic and acidic residues" evidence="4">
    <location>
        <begin position="318"/>
        <end position="329"/>
    </location>
</feature>
<evidence type="ECO:0000313" key="6">
    <source>
        <dbReference type="EMBL" id="NOV48396.1"/>
    </source>
</evidence>
<feature type="compositionally biased region" description="Low complexity" evidence="4">
    <location>
        <begin position="244"/>
        <end position="263"/>
    </location>
</feature>
<dbReference type="GO" id="GO:0007411">
    <property type="term" value="P:axon guidance"/>
    <property type="evidence" value="ECO:0007669"/>
    <property type="project" value="TreeGrafter"/>
</dbReference>
<dbReference type="InterPro" id="IPR011993">
    <property type="entry name" value="PH-like_dom_sf"/>
</dbReference>
<dbReference type="InterPro" id="IPR001331">
    <property type="entry name" value="GDS_CDC24_CS"/>
</dbReference>
<dbReference type="AlphaFoldDB" id="A0A6M2DQC6"/>
<evidence type="ECO:0000256" key="2">
    <source>
        <dbReference type="ARBA" id="ARBA00022490"/>
    </source>
</evidence>
<dbReference type="SUPFAM" id="SSF50729">
    <property type="entry name" value="PH domain-like"/>
    <property type="match status" value="1"/>
</dbReference>
<dbReference type="InterPro" id="IPR001849">
    <property type="entry name" value="PH_domain"/>
</dbReference>
<evidence type="ECO:0000256" key="3">
    <source>
        <dbReference type="ARBA" id="ARBA00022658"/>
    </source>
</evidence>
<evidence type="ECO:0000256" key="1">
    <source>
        <dbReference type="ARBA" id="ARBA00004496"/>
    </source>
</evidence>
<protein>
    <submittedName>
        <fullName evidence="6">Putative multidomain protein</fullName>
    </submittedName>
</protein>
<proteinExistence type="predicted"/>
<dbReference type="Pfam" id="PF22697">
    <property type="entry name" value="SOS1_NGEF_PH"/>
    <property type="match status" value="1"/>
</dbReference>
<dbReference type="FunFam" id="1.20.900.10:FF:000008">
    <property type="entry name" value="rho guanine nucleotide exchange factor 25"/>
    <property type="match status" value="1"/>
</dbReference>
<dbReference type="PROSITE" id="PS00741">
    <property type="entry name" value="DH_1"/>
    <property type="match status" value="1"/>
</dbReference>
<feature type="compositionally biased region" description="Polar residues" evidence="4">
    <location>
        <begin position="162"/>
        <end position="175"/>
    </location>
</feature>
<feature type="region of interest" description="Disordered" evidence="4">
    <location>
        <begin position="158"/>
        <end position="332"/>
    </location>
</feature>
<feature type="compositionally biased region" description="Basic and acidic residues" evidence="4">
    <location>
        <begin position="811"/>
        <end position="823"/>
    </location>
</feature>
<keyword evidence="2" id="KW-0963">Cytoplasm</keyword>
<sequence length="839" mass="93283">MMSAAGSASGPQKARRKISLPWFRQGSVNPPHPALSRQHTIDTPGSFHARLLRRQPSTQLTSTVEMTWVIGDHHATPGSGELTVLKGQQVQVLDVSCPTRPDHCLVRMPTQGVERGGPVPEGIVPLAVLKQPPITSGSSSQKNTSPARKPLGVLDQELDAGTSDSSGTANTSSPINKRRGFGRKWLPQPLRKLSQGKVEKQASTAGQEQRATAPLKKTSSDKRFKLPANLSTTEQSSEEDEQQRLLQQRLQSTTSGSRSLTTSAHNGSASGVPAEDAEDETLELPPPMKPIQDPTLVGTAAAGTGGNGSASVTPSHQPLDENGKREQHSENLPAKSLETTLEVAEELKIESGTGSQQDNEIIDVAGSLRKRDFVLKELVQTEEAYVNDLSQIVDGYMAHMRDPECDVVMPEDLRGGKDKMIFGNVEAIYDWHREFFLKALTRCKENPSDLGPLFKRYERKLHMYVVYCQNKPVSEHIVSEYMDSYFEDLRQKMGHKLQLCDLLIKPVQRIMKYQLLLRDIYKHTERAGLLQETESLKHAMLVMQVVPKAANDMMDVGRLQKFDGKITAQGKLLLHGPLLCWDTGNERNSLSGGLVGAGNKPKEYQVFLFEQSIIFSEAVGKKTQFTNPAYIYKMHIQVNKMSLEETCDDSADLPRFILRSTDPTRPVLGLSCTAQTQELRTEWVRTITSILQTQKDFLMAIQSPIAYQKELTKDVSMDASNVWNPTLRKTLSVPGAMTNNKENQKKLSQKSITICESLDNTSNNNHLTAENQVNSRMQSPTKMKNFLEGFRNTLRTRRSIIDEDGSNGNAEESKKSLEKDHLGPQHRRWSETNNSNMAS</sequence>
<dbReference type="Gene3D" id="2.30.29.30">
    <property type="entry name" value="Pleckstrin-homology domain (PH domain)/Phosphotyrosine-binding domain (PTB)"/>
    <property type="match status" value="1"/>
</dbReference>
<dbReference type="EMBL" id="GIIL01004670">
    <property type="protein sequence ID" value="NOV48396.1"/>
    <property type="molecule type" value="Transcribed_RNA"/>
</dbReference>
<evidence type="ECO:0000259" key="5">
    <source>
        <dbReference type="PROSITE" id="PS50010"/>
    </source>
</evidence>
<organism evidence="6">
    <name type="scientific">Xenopsylla cheopis</name>
    <name type="common">Oriental rat flea</name>
    <name type="synonym">Pulex cheopis</name>
    <dbReference type="NCBI Taxonomy" id="163159"/>
    <lineage>
        <taxon>Eukaryota</taxon>
        <taxon>Metazoa</taxon>
        <taxon>Ecdysozoa</taxon>
        <taxon>Arthropoda</taxon>
        <taxon>Hexapoda</taxon>
        <taxon>Insecta</taxon>
        <taxon>Pterygota</taxon>
        <taxon>Neoptera</taxon>
        <taxon>Endopterygota</taxon>
        <taxon>Siphonaptera</taxon>
        <taxon>Pulicidae</taxon>
        <taxon>Xenopsyllinae</taxon>
        <taxon>Xenopsylla</taxon>
    </lineage>
</organism>
<name>A0A6M2DQC6_XENCH</name>